<dbReference type="SUPFAM" id="SSF81321">
    <property type="entry name" value="Family A G protein-coupled receptor-like"/>
    <property type="match status" value="1"/>
</dbReference>
<dbReference type="InterPro" id="IPR017452">
    <property type="entry name" value="GPCR_Rhodpsn_7TM"/>
</dbReference>
<feature type="transmembrane region" description="Helical" evidence="5">
    <location>
        <begin position="12"/>
        <end position="32"/>
    </location>
</feature>
<sequence length="340" mass="37631">MDYQNKVLIGIYISSSILIIAANLAIIAVILYSPLLRKKARNHIIVSIALADLLLGSFVLPMLATNLIDSSAIADCHTHIAVQIIGDYGILFVVGWQLVTFNILHIQENSLKCNWNFFKLPTSACLKSFILVSWSWFAALCILVPLITTSAPVRFAYNISDDFMCMMLLPKTVLIAVCVFSLYLPYYLCVCALITIVVCYSKGCHKAPTSTLMENLNPDAAGEVTEQQTQQQPLTSSENPLVAAISNTVYLVCYTPLVVHIWLYLSEIYTPNSVNGMIVFGTLARSIILPLSWVAFKDIQEELKDYKRKLKVAISMCASNPLPSTASSVSFSRLQETQSV</sequence>
<evidence type="ECO:0000256" key="5">
    <source>
        <dbReference type="SAM" id="Phobius"/>
    </source>
</evidence>
<evidence type="ECO:0000256" key="4">
    <source>
        <dbReference type="ARBA" id="ARBA00023136"/>
    </source>
</evidence>
<feature type="transmembrane region" description="Helical" evidence="5">
    <location>
        <begin position="241"/>
        <end position="265"/>
    </location>
</feature>
<dbReference type="PRINTS" id="PR00237">
    <property type="entry name" value="GPCRRHODOPSN"/>
</dbReference>
<dbReference type="GO" id="GO:0004930">
    <property type="term" value="F:G protein-coupled receptor activity"/>
    <property type="evidence" value="ECO:0007669"/>
    <property type="project" value="InterPro"/>
</dbReference>
<dbReference type="GO" id="GO:0016020">
    <property type="term" value="C:membrane"/>
    <property type="evidence" value="ECO:0007669"/>
    <property type="project" value="UniProtKB-SubCell"/>
</dbReference>
<comment type="subcellular location">
    <subcellularLocation>
        <location evidence="1">Membrane</location>
    </subcellularLocation>
</comment>
<protein>
    <recommendedName>
        <fullName evidence="6">G-protein coupled receptors family 1 profile domain-containing protein</fullName>
    </recommendedName>
</protein>
<dbReference type="Gene3D" id="1.20.1070.10">
    <property type="entry name" value="Rhodopsin 7-helix transmembrane proteins"/>
    <property type="match status" value="1"/>
</dbReference>
<dbReference type="InterPro" id="IPR000276">
    <property type="entry name" value="GPCR_Rhodpsn"/>
</dbReference>
<proteinExistence type="predicted"/>
<evidence type="ECO:0000256" key="3">
    <source>
        <dbReference type="ARBA" id="ARBA00022989"/>
    </source>
</evidence>
<name>A0A0B7A5M7_9EUPU</name>
<organism evidence="7">
    <name type="scientific">Arion vulgaris</name>
    <dbReference type="NCBI Taxonomy" id="1028688"/>
    <lineage>
        <taxon>Eukaryota</taxon>
        <taxon>Metazoa</taxon>
        <taxon>Spiralia</taxon>
        <taxon>Lophotrochozoa</taxon>
        <taxon>Mollusca</taxon>
        <taxon>Gastropoda</taxon>
        <taxon>Heterobranchia</taxon>
        <taxon>Euthyneura</taxon>
        <taxon>Panpulmonata</taxon>
        <taxon>Eupulmonata</taxon>
        <taxon>Stylommatophora</taxon>
        <taxon>Helicina</taxon>
        <taxon>Arionoidea</taxon>
        <taxon>Arionidae</taxon>
        <taxon>Arion</taxon>
    </lineage>
</organism>
<feature type="transmembrane region" description="Helical" evidence="5">
    <location>
        <begin position="44"/>
        <end position="68"/>
    </location>
</feature>
<feature type="transmembrane region" description="Helical" evidence="5">
    <location>
        <begin position="277"/>
        <end position="296"/>
    </location>
</feature>
<evidence type="ECO:0000256" key="1">
    <source>
        <dbReference type="ARBA" id="ARBA00004370"/>
    </source>
</evidence>
<evidence type="ECO:0000259" key="6">
    <source>
        <dbReference type="PROSITE" id="PS50262"/>
    </source>
</evidence>
<accession>A0A0B7A5M7</accession>
<dbReference type="EMBL" id="HACG01029057">
    <property type="protein sequence ID" value="CEK75922.1"/>
    <property type="molecule type" value="Transcribed_RNA"/>
</dbReference>
<feature type="domain" description="G-protein coupled receptors family 1 profile" evidence="6">
    <location>
        <begin position="22"/>
        <end position="293"/>
    </location>
</feature>
<feature type="transmembrane region" description="Helical" evidence="5">
    <location>
        <begin position="80"/>
        <end position="104"/>
    </location>
</feature>
<evidence type="ECO:0000256" key="2">
    <source>
        <dbReference type="ARBA" id="ARBA00022692"/>
    </source>
</evidence>
<keyword evidence="3 5" id="KW-1133">Transmembrane helix</keyword>
<feature type="transmembrane region" description="Helical" evidence="5">
    <location>
        <begin position="173"/>
        <end position="200"/>
    </location>
</feature>
<gene>
    <name evidence="7" type="primary">ORF97604</name>
</gene>
<reference evidence="7" key="1">
    <citation type="submission" date="2014-12" db="EMBL/GenBank/DDBJ databases">
        <title>Insight into the proteome of Arion vulgaris.</title>
        <authorList>
            <person name="Aradska J."/>
            <person name="Bulat T."/>
            <person name="Smidak R."/>
            <person name="Sarate P."/>
            <person name="Gangsoo J."/>
            <person name="Sialana F."/>
            <person name="Bilban M."/>
            <person name="Lubec G."/>
        </authorList>
    </citation>
    <scope>NUCLEOTIDE SEQUENCE</scope>
    <source>
        <tissue evidence="7">Skin</tissue>
    </source>
</reference>
<dbReference type="AlphaFoldDB" id="A0A0B7A5M7"/>
<feature type="transmembrane region" description="Helical" evidence="5">
    <location>
        <begin position="125"/>
        <end position="147"/>
    </location>
</feature>
<keyword evidence="2 5" id="KW-0812">Transmembrane</keyword>
<dbReference type="PROSITE" id="PS50262">
    <property type="entry name" value="G_PROTEIN_RECEP_F1_2"/>
    <property type="match status" value="1"/>
</dbReference>
<keyword evidence="4 5" id="KW-0472">Membrane</keyword>
<evidence type="ECO:0000313" key="7">
    <source>
        <dbReference type="EMBL" id="CEK75922.1"/>
    </source>
</evidence>